<evidence type="ECO:0000313" key="8">
    <source>
        <dbReference type="EMBL" id="MBB3810690.1"/>
    </source>
</evidence>
<keyword evidence="2" id="KW-0805">Transcription regulation</keyword>
<evidence type="ECO:0000256" key="1">
    <source>
        <dbReference type="ARBA" id="ARBA00010641"/>
    </source>
</evidence>
<dbReference type="GO" id="GO:0016987">
    <property type="term" value="F:sigma factor activity"/>
    <property type="evidence" value="ECO:0007669"/>
    <property type="project" value="UniProtKB-KW"/>
</dbReference>
<keyword evidence="3" id="KW-0731">Sigma factor</keyword>
<keyword evidence="5" id="KW-0804">Transcription</keyword>
<dbReference type="InterPro" id="IPR007630">
    <property type="entry name" value="RNA_pol_sigma70_r4"/>
</dbReference>
<dbReference type="Pfam" id="PF04545">
    <property type="entry name" value="Sigma70_r4"/>
    <property type="match status" value="1"/>
</dbReference>
<comment type="caution">
    <text evidence="8">The sequence shown here is derived from an EMBL/GenBank/DDBJ whole genome shotgun (WGS) entry which is preliminary data.</text>
</comment>
<dbReference type="AlphaFoldDB" id="A0A7W5Z6E3"/>
<feature type="domain" description="RNA polymerase sigma-70 region 2" evidence="6">
    <location>
        <begin position="64"/>
        <end position="125"/>
    </location>
</feature>
<dbReference type="Gene3D" id="1.10.1740.10">
    <property type="match status" value="1"/>
</dbReference>
<evidence type="ECO:0000259" key="6">
    <source>
        <dbReference type="Pfam" id="PF04542"/>
    </source>
</evidence>
<dbReference type="InterPro" id="IPR013325">
    <property type="entry name" value="RNA_pol_sigma_r2"/>
</dbReference>
<dbReference type="GO" id="GO:0006352">
    <property type="term" value="P:DNA-templated transcription initiation"/>
    <property type="evidence" value="ECO:0007669"/>
    <property type="project" value="InterPro"/>
</dbReference>
<protein>
    <submittedName>
        <fullName evidence="8">RNA polymerase sigma-70 factor (ECF subfamily)</fullName>
    </submittedName>
</protein>
<dbReference type="PANTHER" id="PTHR43133:SF62">
    <property type="entry name" value="RNA POLYMERASE SIGMA FACTOR SIGZ"/>
    <property type="match status" value="1"/>
</dbReference>
<reference evidence="8 9" key="1">
    <citation type="submission" date="2020-08" db="EMBL/GenBank/DDBJ databases">
        <title>Genomic Encyclopedia of Type Strains, Phase IV (KMG-IV): sequencing the most valuable type-strain genomes for metagenomic binning, comparative biology and taxonomic classification.</title>
        <authorList>
            <person name="Goeker M."/>
        </authorList>
    </citation>
    <scope>NUCLEOTIDE SEQUENCE [LARGE SCALE GENOMIC DNA]</scope>
    <source>
        <strain evidence="8 9">DSM 28760</strain>
    </source>
</reference>
<proteinExistence type="inferred from homology"/>
<name>A0A7W5Z6E3_9HYPH</name>
<keyword evidence="9" id="KW-1185">Reference proteome</keyword>
<dbReference type="NCBIfam" id="TIGR02937">
    <property type="entry name" value="sigma70-ECF"/>
    <property type="match status" value="1"/>
</dbReference>
<feature type="domain" description="RNA polymerase sigma-70 region 4" evidence="7">
    <location>
        <begin position="157"/>
        <end position="205"/>
    </location>
</feature>
<dbReference type="Proteomes" id="UP000537592">
    <property type="component" value="Unassembled WGS sequence"/>
</dbReference>
<dbReference type="EMBL" id="JACICC010000007">
    <property type="protein sequence ID" value="MBB3810690.1"/>
    <property type="molecule type" value="Genomic_DNA"/>
</dbReference>
<dbReference type="InterPro" id="IPR007627">
    <property type="entry name" value="RNA_pol_sigma70_r2"/>
</dbReference>
<dbReference type="Gene3D" id="1.10.10.10">
    <property type="entry name" value="Winged helix-like DNA-binding domain superfamily/Winged helix DNA-binding domain"/>
    <property type="match status" value="1"/>
</dbReference>
<dbReference type="InterPro" id="IPR036388">
    <property type="entry name" value="WH-like_DNA-bd_sf"/>
</dbReference>
<dbReference type="CDD" id="cd06171">
    <property type="entry name" value="Sigma70_r4"/>
    <property type="match status" value="1"/>
</dbReference>
<dbReference type="GO" id="GO:0003677">
    <property type="term" value="F:DNA binding"/>
    <property type="evidence" value="ECO:0007669"/>
    <property type="project" value="UniProtKB-KW"/>
</dbReference>
<evidence type="ECO:0000313" key="9">
    <source>
        <dbReference type="Proteomes" id="UP000537592"/>
    </source>
</evidence>
<evidence type="ECO:0000256" key="5">
    <source>
        <dbReference type="ARBA" id="ARBA00023163"/>
    </source>
</evidence>
<dbReference type="Pfam" id="PF04542">
    <property type="entry name" value="Sigma70_r2"/>
    <property type="match status" value="1"/>
</dbReference>
<organism evidence="8 9">
    <name type="scientific">Pseudochelatococcus contaminans</name>
    <dbReference type="NCBI Taxonomy" id="1538103"/>
    <lineage>
        <taxon>Bacteria</taxon>
        <taxon>Pseudomonadati</taxon>
        <taxon>Pseudomonadota</taxon>
        <taxon>Alphaproteobacteria</taxon>
        <taxon>Hyphomicrobiales</taxon>
        <taxon>Chelatococcaceae</taxon>
        <taxon>Pseudochelatococcus</taxon>
    </lineage>
</organism>
<evidence type="ECO:0000256" key="4">
    <source>
        <dbReference type="ARBA" id="ARBA00023125"/>
    </source>
</evidence>
<dbReference type="SUPFAM" id="SSF88659">
    <property type="entry name" value="Sigma3 and sigma4 domains of RNA polymerase sigma factors"/>
    <property type="match status" value="1"/>
</dbReference>
<gene>
    <name evidence="8" type="ORF">FHS81_002792</name>
</gene>
<dbReference type="InterPro" id="IPR013324">
    <property type="entry name" value="RNA_pol_sigma_r3/r4-like"/>
</dbReference>
<dbReference type="RefSeq" id="WP_183753876.1">
    <property type="nucleotide sequence ID" value="NZ_JACICC010000007.1"/>
</dbReference>
<dbReference type="PANTHER" id="PTHR43133">
    <property type="entry name" value="RNA POLYMERASE ECF-TYPE SIGMA FACTO"/>
    <property type="match status" value="1"/>
</dbReference>
<sequence length="212" mass="23509">MNDALEQFASAAPAQSLACRVRLVNAANEGRAAAGADELVRLVQRVAHERDRQAFAALFGYFGPRLKTFFMRGGLAAGVAEDLAQETMLALWRKASFFDSARAGVSTWVFTIARNLRIDHLRRQRDPALLVQEPAEEPPTLEEAVLTAERELRVRSALSGLSPEQSTIIRLSFYSEKSQSQIAEELGIPLGTVKSRVRLAMNRLRSLLEDDQ</sequence>
<accession>A0A7W5Z6E3</accession>
<dbReference type="InterPro" id="IPR014284">
    <property type="entry name" value="RNA_pol_sigma-70_dom"/>
</dbReference>
<keyword evidence="4" id="KW-0238">DNA-binding</keyword>
<evidence type="ECO:0000259" key="7">
    <source>
        <dbReference type="Pfam" id="PF04545"/>
    </source>
</evidence>
<comment type="similarity">
    <text evidence="1">Belongs to the sigma-70 factor family. ECF subfamily.</text>
</comment>
<dbReference type="SUPFAM" id="SSF88946">
    <property type="entry name" value="Sigma2 domain of RNA polymerase sigma factors"/>
    <property type="match status" value="1"/>
</dbReference>
<dbReference type="InterPro" id="IPR039425">
    <property type="entry name" value="RNA_pol_sigma-70-like"/>
</dbReference>
<evidence type="ECO:0000256" key="2">
    <source>
        <dbReference type="ARBA" id="ARBA00023015"/>
    </source>
</evidence>
<evidence type="ECO:0000256" key="3">
    <source>
        <dbReference type="ARBA" id="ARBA00023082"/>
    </source>
</evidence>